<keyword evidence="1" id="KW-0285">Flavoprotein</keyword>
<dbReference type="InterPro" id="IPR036318">
    <property type="entry name" value="FAD-bd_PCMH-like_sf"/>
</dbReference>
<evidence type="ECO:0000256" key="2">
    <source>
        <dbReference type="ARBA" id="ARBA00022827"/>
    </source>
</evidence>
<reference evidence="5 6" key="1">
    <citation type="submission" date="2020-03" db="EMBL/GenBank/DDBJ databases">
        <title>Genomic Encyclopedia of Type Strains, Phase IV (KMG-IV): sequencing the most valuable type-strain genomes for metagenomic binning, comparative biology and taxonomic classification.</title>
        <authorList>
            <person name="Goeker M."/>
        </authorList>
    </citation>
    <scope>NUCLEOTIDE SEQUENCE [LARGE SCALE GENOMIC DNA]</scope>
    <source>
        <strain evidence="5 6">DSM 7225</strain>
    </source>
</reference>
<dbReference type="InterPro" id="IPR010031">
    <property type="entry name" value="FAD_lactone_oxidase-like"/>
</dbReference>
<keyword evidence="2" id="KW-0274">FAD</keyword>
<dbReference type="PANTHER" id="PTHR43762:SF1">
    <property type="entry name" value="D-ARABINONO-1,4-LACTONE OXIDASE"/>
    <property type="match status" value="1"/>
</dbReference>
<protein>
    <submittedName>
        <fullName evidence="5">FAD/FMN-containing dehydrogenase</fullName>
    </submittedName>
</protein>
<evidence type="ECO:0000256" key="1">
    <source>
        <dbReference type="ARBA" id="ARBA00022630"/>
    </source>
</evidence>
<keyword evidence="3" id="KW-0560">Oxidoreductase</keyword>
<feature type="domain" description="FAD-binding PCMH-type" evidence="4">
    <location>
        <begin position="26"/>
        <end position="214"/>
    </location>
</feature>
<evidence type="ECO:0000313" key="5">
    <source>
        <dbReference type="EMBL" id="NJB98210.1"/>
    </source>
</evidence>
<dbReference type="RefSeq" id="WP_164542678.1">
    <property type="nucleotide sequence ID" value="NZ_JAATJB010000007.1"/>
</dbReference>
<comment type="caution">
    <text evidence="5">The sequence shown here is derived from an EMBL/GenBank/DDBJ whole genome shotgun (WGS) entry which is preliminary data.</text>
</comment>
<evidence type="ECO:0000259" key="4">
    <source>
        <dbReference type="PROSITE" id="PS51387"/>
    </source>
</evidence>
<dbReference type="PROSITE" id="PS51387">
    <property type="entry name" value="FAD_PCMH"/>
    <property type="match status" value="1"/>
</dbReference>
<name>A0A7X5Y1T1_9SPHN</name>
<organism evidence="5 6">
    <name type="scientific">Sphingomonas trueperi</name>
    <dbReference type="NCBI Taxonomy" id="53317"/>
    <lineage>
        <taxon>Bacteria</taxon>
        <taxon>Pseudomonadati</taxon>
        <taxon>Pseudomonadota</taxon>
        <taxon>Alphaproteobacteria</taxon>
        <taxon>Sphingomonadales</taxon>
        <taxon>Sphingomonadaceae</taxon>
        <taxon>Sphingomonas</taxon>
    </lineage>
</organism>
<dbReference type="Pfam" id="PF04030">
    <property type="entry name" value="ALO"/>
    <property type="match status" value="1"/>
</dbReference>
<dbReference type="Gene3D" id="3.30.43.10">
    <property type="entry name" value="Uridine Diphospho-n-acetylenolpyruvylglucosamine Reductase, domain 2"/>
    <property type="match status" value="1"/>
</dbReference>
<dbReference type="InterPro" id="IPR016169">
    <property type="entry name" value="FAD-bd_PCMH_sub2"/>
</dbReference>
<dbReference type="GO" id="GO:0071949">
    <property type="term" value="F:FAD binding"/>
    <property type="evidence" value="ECO:0007669"/>
    <property type="project" value="InterPro"/>
</dbReference>
<accession>A0A7X5Y1T1</accession>
<proteinExistence type="predicted"/>
<keyword evidence="6" id="KW-1185">Reference proteome</keyword>
<dbReference type="Gene3D" id="3.30.465.10">
    <property type="match status" value="1"/>
</dbReference>
<dbReference type="InterPro" id="IPR006094">
    <property type="entry name" value="Oxid_FAD_bind_N"/>
</dbReference>
<dbReference type="InterPro" id="IPR016166">
    <property type="entry name" value="FAD-bd_PCMH"/>
</dbReference>
<gene>
    <name evidence="5" type="ORF">GGR89_002541</name>
</gene>
<dbReference type="SUPFAM" id="SSF56176">
    <property type="entry name" value="FAD-binding/transporter-associated domain-like"/>
    <property type="match status" value="1"/>
</dbReference>
<dbReference type="InterPro" id="IPR007173">
    <property type="entry name" value="ALO_C"/>
</dbReference>
<dbReference type="PANTHER" id="PTHR43762">
    <property type="entry name" value="L-GULONOLACTONE OXIDASE"/>
    <property type="match status" value="1"/>
</dbReference>
<dbReference type="GO" id="GO:0003885">
    <property type="term" value="F:D-arabinono-1,4-lactone oxidase activity"/>
    <property type="evidence" value="ECO:0007669"/>
    <property type="project" value="InterPro"/>
</dbReference>
<dbReference type="GO" id="GO:0016020">
    <property type="term" value="C:membrane"/>
    <property type="evidence" value="ECO:0007669"/>
    <property type="project" value="InterPro"/>
</dbReference>
<evidence type="ECO:0000313" key="6">
    <source>
        <dbReference type="Proteomes" id="UP000531251"/>
    </source>
</evidence>
<sequence length="527" mass="56841">MTGTQVAASSSTAWSNWTKNITYQPPVGGGGYYFTPKNLGELKQVLKKAVSDNAVLRVSGQRHSQPPLVIGTSDPSGRPLYLVDMSCYADLGPSGDQTMVVDVVNKRITVNTGVREDQVDELLTRNNLMLRTVTAGGFFSIGGMTAVDVHGATIDAPIFAGTVSSFTILRADGTVVTIDETSSAVDGWKPMQFARVNLGGLGIVTSVTIDVLDRPYATTLQASSVSFDATSRDAFAQRFQQLLTSHDRVEVFYNPYFVWPITNEYFAACWDVVDPAEKLPNQPVPAQDACTLAQEDEFGAPLLPGEAVAEWVAIEAQKAKLSAGGLTVAGIASISKSVAEAAAAHSDLWLTEAARVMFMSYFLPMPAIDAESLGRVWDSLQVVGKRMQQGSSFYIAAPMEFRFVTGSDVAMAGTYTADPGTLFVNLDLIGFVEAVSTDQYPPALLQFFADVERAWVAMGGLPHNGKMYGFYDPKGPPGNYTAAFNPNFLAELRERRGAPLKAFAAYRQSQDPGGTFYNPYLRALLEG</sequence>
<evidence type="ECO:0000256" key="3">
    <source>
        <dbReference type="ARBA" id="ARBA00023002"/>
    </source>
</evidence>
<dbReference type="Pfam" id="PF01565">
    <property type="entry name" value="FAD_binding_4"/>
    <property type="match status" value="1"/>
</dbReference>
<dbReference type="AlphaFoldDB" id="A0A7X5Y1T1"/>
<dbReference type="InterPro" id="IPR016167">
    <property type="entry name" value="FAD-bd_PCMH_sub1"/>
</dbReference>
<dbReference type="Proteomes" id="UP000531251">
    <property type="component" value="Unassembled WGS sequence"/>
</dbReference>
<dbReference type="EMBL" id="JAATJB010000007">
    <property type="protein sequence ID" value="NJB98210.1"/>
    <property type="molecule type" value="Genomic_DNA"/>
</dbReference>